<dbReference type="Proteomes" id="UP001162501">
    <property type="component" value="Chromosome 17"/>
</dbReference>
<proteinExistence type="predicted"/>
<reference evidence="1" key="2">
    <citation type="submission" date="2025-03" db="EMBL/GenBank/DDBJ databases">
        <authorList>
            <consortium name="ELIXIR-Norway"/>
            <consortium name="Elixir Norway"/>
        </authorList>
    </citation>
    <scope>NUCLEOTIDE SEQUENCE</scope>
</reference>
<evidence type="ECO:0000313" key="1">
    <source>
        <dbReference type="EMBL" id="CAM9787854.1"/>
    </source>
</evidence>
<dbReference type="EMBL" id="OX596101">
    <property type="protein sequence ID" value="CAM9787854.1"/>
    <property type="molecule type" value="Genomic_DNA"/>
</dbReference>
<protein>
    <submittedName>
        <fullName evidence="1">Uncharacterized protein</fullName>
    </submittedName>
</protein>
<evidence type="ECO:0000313" key="2">
    <source>
        <dbReference type="Proteomes" id="UP001162501"/>
    </source>
</evidence>
<gene>
    <name evidence="1" type="ORF">MRATA1EN22A_LOCUS7465</name>
</gene>
<feature type="non-terminal residue" evidence="1">
    <location>
        <position position="1"/>
    </location>
</feature>
<sequence length="84" mass="9068">SEPPGSLAWLRYSLQLCTPRSPLPACLGGISEPHAPARIVVLGSGAAVTRVVSQQLIRTRLPPRCGLGQLWMGREGGVFIRFFI</sequence>
<organism evidence="1 2">
    <name type="scientific">Rangifer tarandus platyrhynchus</name>
    <name type="common">Svalbard reindeer</name>
    <dbReference type="NCBI Taxonomy" id="3082113"/>
    <lineage>
        <taxon>Eukaryota</taxon>
        <taxon>Metazoa</taxon>
        <taxon>Chordata</taxon>
        <taxon>Craniata</taxon>
        <taxon>Vertebrata</taxon>
        <taxon>Euteleostomi</taxon>
        <taxon>Mammalia</taxon>
        <taxon>Eutheria</taxon>
        <taxon>Laurasiatheria</taxon>
        <taxon>Artiodactyla</taxon>
        <taxon>Ruminantia</taxon>
        <taxon>Pecora</taxon>
        <taxon>Cervidae</taxon>
        <taxon>Odocoileinae</taxon>
        <taxon>Rangifer</taxon>
    </lineage>
</organism>
<accession>A0AC59YM30</accession>
<name>A0AC59YM30_RANTA</name>
<reference evidence="1" key="1">
    <citation type="submission" date="2023-05" db="EMBL/GenBank/DDBJ databases">
        <authorList>
            <consortium name="ELIXIR-Norway"/>
        </authorList>
    </citation>
    <scope>NUCLEOTIDE SEQUENCE</scope>
</reference>